<feature type="domain" description="Morc S5" evidence="13">
    <location>
        <begin position="414"/>
        <end position="558"/>
    </location>
</feature>
<dbReference type="GeneID" id="107946200"/>
<feature type="compositionally biased region" description="Basic and acidic residues" evidence="12">
    <location>
        <begin position="14"/>
        <end position="26"/>
    </location>
</feature>
<evidence type="ECO:0000256" key="10">
    <source>
        <dbReference type="ARBA" id="ARBA00023242"/>
    </source>
</evidence>
<keyword evidence="8" id="KW-0943">RNA-mediated gene silencing</keyword>
<dbReference type="GO" id="GO:0006281">
    <property type="term" value="P:DNA repair"/>
    <property type="evidence" value="ECO:0007669"/>
    <property type="project" value="UniProtKB-KW"/>
</dbReference>
<gene>
    <name evidence="15" type="primary">LOC107946200</name>
</gene>
<evidence type="ECO:0000256" key="11">
    <source>
        <dbReference type="SAM" id="Coils"/>
    </source>
</evidence>
<reference evidence="15" key="2">
    <citation type="submission" date="2025-08" db="UniProtKB">
        <authorList>
            <consortium name="RefSeq"/>
        </authorList>
    </citation>
    <scope>IDENTIFICATION</scope>
</reference>
<dbReference type="KEGG" id="ghi:107946200"/>
<keyword evidence="3" id="KW-0540">Nuclease</keyword>
<dbReference type="Proteomes" id="UP000818029">
    <property type="component" value="Chromosome D12"/>
</dbReference>
<reference evidence="14" key="1">
    <citation type="journal article" date="2020" name="Nat. Genet.">
        <title>Genomic diversifications of five Gossypium allopolyploid species and their impact on cotton improvement.</title>
        <authorList>
            <person name="Chen Z.J."/>
            <person name="Sreedasyam A."/>
            <person name="Ando A."/>
            <person name="Song Q."/>
            <person name="De Santiago L.M."/>
            <person name="Hulse-Kemp A.M."/>
            <person name="Ding M."/>
            <person name="Ye W."/>
            <person name="Kirkbride R.C."/>
            <person name="Jenkins J."/>
            <person name="Plott C."/>
            <person name="Lovell J."/>
            <person name="Lin Y.M."/>
            <person name="Vaughn R."/>
            <person name="Liu B."/>
            <person name="Simpson S."/>
            <person name="Scheffler B.E."/>
            <person name="Wen L."/>
            <person name="Saski C.A."/>
            <person name="Grover C.E."/>
            <person name="Hu G."/>
            <person name="Conover J.L."/>
            <person name="Carlson J.W."/>
            <person name="Shu S."/>
            <person name="Boston L.B."/>
            <person name="Williams M."/>
            <person name="Peterson D.G."/>
            <person name="McGee K."/>
            <person name="Jones D.C."/>
            <person name="Wendel J.F."/>
            <person name="Stelly D.M."/>
            <person name="Grimwood J."/>
            <person name="Schmutz J."/>
        </authorList>
    </citation>
    <scope>NUCLEOTIDE SEQUENCE [LARGE SCALE GENOMIC DNA]</scope>
    <source>
        <strain evidence="14">cv. TM-1</strain>
    </source>
</reference>
<keyword evidence="4" id="KW-0255">Endonuclease</keyword>
<dbReference type="GO" id="GO:0016887">
    <property type="term" value="F:ATP hydrolysis activity"/>
    <property type="evidence" value="ECO:0007669"/>
    <property type="project" value="InterPro"/>
</dbReference>
<feature type="region of interest" description="Disordered" evidence="12">
    <location>
        <begin position="1"/>
        <end position="56"/>
    </location>
</feature>
<evidence type="ECO:0000256" key="9">
    <source>
        <dbReference type="ARBA" id="ARBA00023204"/>
    </source>
</evidence>
<protein>
    <submittedName>
        <fullName evidence="15">Protein MICRORCHIDIA 7</fullName>
    </submittedName>
</protein>
<keyword evidence="14" id="KW-1185">Reference proteome</keyword>
<dbReference type="Pfam" id="PF17942">
    <property type="entry name" value="Morc6_S5"/>
    <property type="match status" value="1"/>
</dbReference>
<dbReference type="PANTHER" id="PTHR23336:SF58">
    <property type="entry name" value="PROTEIN MICRORCHIDIA 4"/>
    <property type="match status" value="1"/>
</dbReference>
<keyword evidence="5" id="KW-0227">DNA damage</keyword>
<evidence type="ECO:0000256" key="2">
    <source>
        <dbReference type="ARBA" id="ARBA00007845"/>
    </source>
</evidence>
<dbReference type="SUPFAM" id="SSF55874">
    <property type="entry name" value="ATPase domain of HSP90 chaperone/DNA topoisomerase II/histidine kinase"/>
    <property type="match status" value="1"/>
</dbReference>
<keyword evidence="4" id="KW-0378">Hydrolase</keyword>
<feature type="compositionally biased region" description="Polar residues" evidence="12">
    <location>
        <begin position="619"/>
        <end position="636"/>
    </location>
</feature>
<accession>A0A1U8ND89</accession>
<organism evidence="14 15">
    <name type="scientific">Gossypium hirsutum</name>
    <name type="common">Upland cotton</name>
    <name type="synonym">Gossypium mexicanum</name>
    <dbReference type="NCBI Taxonomy" id="3635"/>
    <lineage>
        <taxon>Eukaryota</taxon>
        <taxon>Viridiplantae</taxon>
        <taxon>Streptophyta</taxon>
        <taxon>Embryophyta</taxon>
        <taxon>Tracheophyta</taxon>
        <taxon>Spermatophyta</taxon>
        <taxon>Magnoliopsida</taxon>
        <taxon>eudicotyledons</taxon>
        <taxon>Gunneridae</taxon>
        <taxon>Pentapetalae</taxon>
        <taxon>rosids</taxon>
        <taxon>malvids</taxon>
        <taxon>Malvales</taxon>
        <taxon>Malvaceae</taxon>
        <taxon>Malvoideae</taxon>
        <taxon>Gossypium</taxon>
    </lineage>
</organism>
<keyword evidence="10" id="KW-0539">Nucleus</keyword>
<feature type="compositionally biased region" description="Polar residues" evidence="12">
    <location>
        <begin position="669"/>
        <end position="690"/>
    </location>
</feature>
<dbReference type="RefSeq" id="XP_016735918.2">
    <property type="nucleotide sequence ID" value="XM_016880429.2"/>
</dbReference>
<evidence type="ECO:0000256" key="6">
    <source>
        <dbReference type="ARBA" id="ARBA00022853"/>
    </source>
</evidence>
<dbReference type="AlphaFoldDB" id="A0A1U8ND89"/>
<keyword evidence="7 11" id="KW-0175">Coiled coil</keyword>
<dbReference type="GO" id="GO:0005634">
    <property type="term" value="C:nucleus"/>
    <property type="evidence" value="ECO:0000318"/>
    <property type="project" value="GO_Central"/>
</dbReference>
<dbReference type="PANTHER" id="PTHR23336">
    <property type="entry name" value="ZINC FINGER CW-TYPE COILED-COIL DOMAIN PROTEIN 3"/>
    <property type="match status" value="1"/>
</dbReference>
<comment type="subcellular location">
    <subcellularLocation>
        <location evidence="1">Nucleus</location>
    </subcellularLocation>
</comment>
<feature type="coiled-coil region" evidence="11">
    <location>
        <begin position="707"/>
        <end position="801"/>
    </location>
</feature>
<keyword evidence="9" id="KW-0234">DNA repair</keyword>
<dbReference type="InterPro" id="IPR041006">
    <property type="entry name" value="Morc_S5"/>
</dbReference>
<evidence type="ECO:0000259" key="13">
    <source>
        <dbReference type="Pfam" id="PF17942"/>
    </source>
</evidence>
<name>A0A1U8ND89_GOSHI</name>
<evidence type="ECO:0000256" key="7">
    <source>
        <dbReference type="ARBA" id="ARBA00023054"/>
    </source>
</evidence>
<dbReference type="Gene3D" id="3.30.565.10">
    <property type="entry name" value="Histidine kinase-like ATPase, C-terminal domain"/>
    <property type="match status" value="1"/>
</dbReference>
<evidence type="ECO:0000256" key="3">
    <source>
        <dbReference type="ARBA" id="ARBA00022722"/>
    </source>
</evidence>
<evidence type="ECO:0000256" key="12">
    <source>
        <dbReference type="SAM" id="MobiDB-lite"/>
    </source>
</evidence>
<evidence type="ECO:0000256" key="8">
    <source>
        <dbReference type="ARBA" id="ARBA00023158"/>
    </source>
</evidence>
<evidence type="ECO:0000256" key="4">
    <source>
        <dbReference type="ARBA" id="ARBA00022759"/>
    </source>
</evidence>
<evidence type="ECO:0000256" key="1">
    <source>
        <dbReference type="ARBA" id="ARBA00004123"/>
    </source>
</evidence>
<keyword evidence="6" id="KW-0156">Chromatin regulator</keyword>
<dbReference type="InterPro" id="IPR036890">
    <property type="entry name" value="HATPase_C_sf"/>
</dbReference>
<evidence type="ECO:0000313" key="15">
    <source>
        <dbReference type="RefSeq" id="XP_016735918.2"/>
    </source>
</evidence>
<feature type="region of interest" description="Disordered" evidence="12">
    <location>
        <begin position="665"/>
        <end position="690"/>
    </location>
</feature>
<dbReference type="InterPro" id="IPR045261">
    <property type="entry name" value="MORC_ATPase"/>
</dbReference>
<evidence type="ECO:0000256" key="5">
    <source>
        <dbReference type="ARBA" id="ARBA00022763"/>
    </source>
</evidence>
<evidence type="ECO:0000313" key="14">
    <source>
        <dbReference type="Proteomes" id="UP000818029"/>
    </source>
</evidence>
<dbReference type="Pfam" id="PF13589">
    <property type="entry name" value="HATPase_c_3"/>
    <property type="match status" value="1"/>
</dbReference>
<feature type="region of interest" description="Disordered" evidence="12">
    <location>
        <begin position="617"/>
        <end position="636"/>
    </location>
</feature>
<feature type="compositionally biased region" description="Low complexity" evidence="12">
    <location>
        <begin position="35"/>
        <end position="56"/>
    </location>
</feature>
<proteinExistence type="inferred from homology"/>
<dbReference type="PaxDb" id="3635-A0A1U8ND89"/>
<comment type="similarity">
    <text evidence="2">Belongs to the MORC ATPase protein family.</text>
</comment>
<sequence>MPMASPVNGNQIRVKTEPDVLNDKIQHTPAQQPAIDISSDSSSSSMSSGDSSGIGDSLLRFQQSSAAPEKRNSDDPLDSFPIKKRKTMFLAPLPPEPLSVQVPETVPLSLRETVGVLKRLAGAVVETRQQSKVSRGRKQFWKAGDYEGGNACDSAMSSTVGMDHVRVHPRFLHSNATSHKWALGAFAELLDNALDEACNGATYVSIDMLQNKKDDSKMLVVEDNGGGMSPDKMRQCMSLGYSSKSKMANTIGQYGNGFKTSTMRLGADVIVFSQSLGTDGKSPTRSIGVLSYTFLTETGKEDIVVPIIDFEQKGRDWTKMTRCFEDDWNRNLETIIHWSPYTSEAHLLDQFNFLKDHGTRIIIYNLWEDDEGKLELDFDTDLHDIQIRGVNRDEKNIEMAKTFHNSRQFLTYRHSLRSYASILYLRLPTNFTMILRGKDIEHHNIVNDMMLTTKITYRPQIVSGKAPISSDMVATVTIGFAKDAQHHIDIQGFNVYHKNRLIKPFWRVWNAAGSSGRGVLGVLEANFVEPAHDKQGFERTVVLSRLEAKLVGIQKDYWFKNCHEVGYAPRRPTKSSISKAPNFVPCVGEKSSLHPTQKEQGSISKGWNMKSGIKEKSWVPNQNGCGTPNTMDKSSSHPNIYEQVFIGGSFRTQVDKMLEQRPLVDEANQDGSSTKGESHQHPTSKTMSQISHLKAADSNCDLENLILIKLEAENQDLRERLNEANRDLQSEKERCETLELQFKQQQQRSEGLEKEQTALIENFAEERSRLHKEENRLRKSLRNASTTIEDLLKKVKQLEKGGVATIKKKIESTVCDY</sequence>